<dbReference type="EMBL" id="BMAU01021399">
    <property type="protein sequence ID" value="GFY31512.1"/>
    <property type="molecule type" value="Genomic_DNA"/>
</dbReference>
<comment type="caution">
    <text evidence="1">The sequence shown here is derived from an EMBL/GenBank/DDBJ whole genome shotgun (WGS) entry which is preliminary data.</text>
</comment>
<reference evidence="1" key="1">
    <citation type="submission" date="2020-08" db="EMBL/GenBank/DDBJ databases">
        <title>Multicomponent nature underlies the extraordinary mechanical properties of spider dragline silk.</title>
        <authorList>
            <person name="Kono N."/>
            <person name="Nakamura H."/>
            <person name="Mori M."/>
            <person name="Yoshida Y."/>
            <person name="Ohtoshi R."/>
            <person name="Malay A.D."/>
            <person name="Moran D.A.P."/>
            <person name="Tomita M."/>
            <person name="Numata K."/>
            <person name="Arakawa K."/>
        </authorList>
    </citation>
    <scope>NUCLEOTIDE SEQUENCE</scope>
</reference>
<evidence type="ECO:0000313" key="1">
    <source>
        <dbReference type="EMBL" id="GFY31512.1"/>
    </source>
</evidence>
<proteinExistence type="predicted"/>
<dbReference type="Proteomes" id="UP000887159">
    <property type="component" value="Unassembled WGS sequence"/>
</dbReference>
<name>A0A8X6WBG7_TRICX</name>
<organism evidence="1 2">
    <name type="scientific">Trichonephila clavipes</name>
    <name type="common">Golden silk orbweaver</name>
    <name type="synonym">Nephila clavipes</name>
    <dbReference type="NCBI Taxonomy" id="2585209"/>
    <lineage>
        <taxon>Eukaryota</taxon>
        <taxon>Metazoa</taxon>
        <taxon>Ecdysozoa</taxon>
        <taxon>Arthropoda</taxon>
        <taxon>Chelicerata</taxon>
        <taxon>Arachnida</taxon>
        <taxon>Araneae</taxon>
        <taxon>Araneomorphae</taxon>
        <taxon>Entelegynae</taxon>
        <taxon>Araneoidea</taxon>
        <taxon>Nephilidae</taxon>
        <taxon>Trichonephila</taxon>
    </lineage>
</organism>
<protein>
    <submittedName>
        <fullName evidence="1">Uncharacterized protein</fullName>
    </submittedName>
</protein>
<sequence length="74" mass="8743">MENRFRFLGKFRVKWVTLFPFGSDVKYFGIPPGIVPEDWKLDAYLQLKPLRHARSWGKKNRDQFGIVGRCKKAT</sequence>
<dbReference type="AlphaFoldDB" id="A0A8X6WBG7"/>
<keyword evidence="2" id="KW-1185">Reference proteome</keyword>
<accession>A0A8X6WBG7</accession>
<gene>
    <name evidence="1" type="ORF">TNCV_4693561</name>
</gene>
<evidence type="ECO:0000313" key="2">
    <source>
        <dbReference type="Proteomes" id="UP000887159"/>
    </source>
</evidence>